<reference evidence="5 6" key="1">
    <citation type="journal article" date="2018" name="Arch. Microbiol.">
        <title>New insights into the metabolic potential of the phototrophic purple bacterium Rhodopila globiformis DSM 161(T) from its draft genome sequence and evidence for a vanadium-dependent nitrogenase.</title>
        <authorList>
            <person name="Imhoff J.F."/>
            <person name="Rahn T."/>
            <person name="Kunzel S."/>
            <person name="Neulinger S.C."/>
        </authorList>
    </citation>
    <scope>NUCLEOTIDE SEQUENCE [LARGE SCALE GENOMIC DNA]</scope>
    <source>
        <strain evidence="5 6">DSM 16996</strain>
    </source>
</reference>
<feature type="domain" description="Solute-binding protein family 5" evidence="4">
    <location>
        <begin position="112"/>
        <end position="521"/>
    </location>
</feature>
<keyword evidence="3" id="KW-0732">Signal</keyword>
<dbReference type="AlphaFoldDB" id="A0A2S6N9N9"/>
<dbReference type="InterPro" id="IPR030678">
    <property type="entry name" value="Peptide/Ni-bd"/>
</dbReference>
<dbReference type="Gene3D" id="3.40.190.10">
    <property type="entry name" value="Periplasmic binding protein-like II"/>
    <property type="match status" value="1"/>
</dbReference>
<dbReference type="GO" id="GO:1904680">
    <property type="term" value="F:peptide transmembrane transporter activity"/>
    <property type="evidence" value="ECO:0007669"/>
    <property type="project" value="TreeGrafter"/>
</dbReference>
<name>A0A2S6N9N9_9HYPH</name>
<evidence type="ECO:0000313" key="5">
    <source>
        <dbReference type="EMBL" id="PPQ31307.1"/>
    </source>
</evidence>
<sequence>MTLTDKLVFSRRAILAAAATFPLLRGAHAQQARLPHRSHGLSSFGDLALPADFSAFPYARPDAPKGGQLILEAGGTSYDSLNGFILQGNPAQGVSLIYDTLMAGSLDEDNAVYGLVAEAVEYSDDKRTYRFFLRKQARFHDGSPLTAADVVFSLNVLRDKGHPLIRQFLRDLDRVEAEAADRVLVVLKEGFGRDSILNIVGQPIFSAAYYAKRDFGRAGLEPPLGSSAYKIGAFEQGRYISYERVKDYWARDLAVNRGQGNFDLIRYDYFGERAVGFEAFKSGAVNLHESFTASEWATGYDFPAVRDGRVKKQEFPDRRSPGFQGFFFNMRRPLFKDARIREALGLCLDFEWSNRNLFYGAYTRTVSYFENTEMKAVEPPSQEELAILEPLRGKIPAEVFGAPFVPPTSDGSGQDRALLQRANTLLKEAGCQRKGSQLLLPDGAPFAFEVLEFNNALDKVEQPMFKVMRLLGIEANLRVVDSAQYKQRLDNYDFDMITDRKMTGGVPGDELLAYFGSSSGKSPGGMNLAGIDDPAVDALVEQALKAKSRAELIVTCRALDRVLRAGRYWIPHWHALSRRVAAWDCFGHPETTPRLDLAYSSLWWWDAEKAAAAKAKG</sequence>
<dbReference type="PANTHER" id="PTHR30290:SF64">
    <property type="entry name" value="ABC TRANSPORTER PERIPLASMIC BINDING PROTEIN"/>
    <property type="match status" value="1"/>
</dbReference>
<dbReference type="EMBL" id="NHSJ01000060">
    <property type="protein sequence ID" value="PPQ31307.1"/>
    <property type="molecule type" value="Genomic_DNA"/>
</dbReference>
<protein>
    <recommendedName>
        <fullName evidence="4">Solute-binding protein family 5 domain-containing protein</fullName>
    </recommendedName>
</protein>
<evidence type="ECO:0000256" key="3">
    <source>
        <dbReference type="ARBA" id="ARBA00022729"/>
    </source>
</evidence>
<comment type="caution">
    <text evidence="5">The sequence shown here is derived from an EMBL/GenBank/DDBJ whole genome shotgun (WGS) entry which is preliminary data.</text>
</comment>
<dbReference type="GO" id="GO:0015833">
    <property type="term" value="P:peptide transport"/>
    <property type="evidence" value="ECO:0007669"/>
    <property type="project" value="TreeGrafter"/>
</dbReference>
<keyword evidence="6" id="KW-1185">Reference proteome</keyword>
<dbReference type="GO" id="GO:0030288">
    <property type="term" value="C:outer membrane-bounded periplasmic space"/>
    <property type="evidence" value="ECO:0007669"/>
    <property type="project" value="TreeGrafter"/>
</dbReference>
<dbReference type="InterPro" id="IPR000914">
    <property type="entry name" value="SBP_5_dom"/>
</dbReference>
<dbReference type="GO" id="GO:0043190">
    <property type="term" value="C:ATP-binding cassette (ABC) transporter complex"/>
    <property type="evidence" value="ECO:0007669"/>
    <property type="project" value="InterPro"/>
</dbReference>
<dbReference type="Gene3D" id="3.10.105.10">
    <property type="entry name" value="Dipeptide-binding Protein, Domain 3"/>
    <property type="match status" value="1"/>
</dbReference>
<accession>A0A2S6N9N9</accession>
<gene>
    <name evidence="5" type="ORF">CCR94_09665</name>
</gene>
<dbReference type="CDD" id="cd08497">
    <property type="entry name" value="MbnE-like"/>
    <property type="match status" value="1"/>
</dbReference>
<comment type="similarity">
    <text evidence="2">Belongs to the bacterial solute-binding protein 5 family.</text>
</comment>
<dbReference type="PANTHER" id="PTHR30290">
    <property type="entry name" value="PERIPLASMIC BINDING COMPONENT OF ABC TRANSPORTER"/>
    <property type="match status" value="1"/>
</dbReference>
<dbReference type="InterPro" id="IPR039424">
    <property type="entry name" value="SBP_5"/>
</dbReference>
<dbReference type="RefSeq" id="WP_104507671.1">
    <property type="nucleotide sequence ID" value="NZ_JACIGC010000027.1"/>
</dbReference>
<dbReference type="GO" id="GO:0042884">
    <property type="term" value="P:microcin transport"/>
    <property type="evidence" value="ECO:0007669"/>
    <property type="project" value="TreeGrafter"/>
</dbReference>
<evidence type="ECO:0000256" key="2">
    <source>
        <dbReference type="ARBA" id="ARBA00005695"/>
    </source>
</evidence>
<dbReference type="OrthoDB" id="9803988at2"/>
<dbReference type="Pfam" id="PF00496">
    <property type="entry name" value="SBP_bac_5"/>
    <property type="match status" value="1"/>
</dbReference>
<evidence type="ECO:0000259" key="4">
    <source>
        <dbReference type="Pfam" id="PF00496"/>
    </source>
</evidence>
<comment type="subcellular location">
    <subcellularLocation>
        <location evidence="1">Periplasm</location>
    </subcellularLocation>
</comment>
<evidence type="ECO:0000256" key="1">
    <source>
        <dbReference type="ARBA" id="ARBA00004418"/>
    </source>
</evidence>
<dbReference type="PIRSF" id="PIRSF002741">
    <property type="entry name" value="MppA"/>
    <property type="match status" value="1"/>
</dbReference>
<evidence type="ECO:0000313" key="6">
    <source>
        <dbReference type="Proteomes" id="UP000239089"/>
    </source>
</evidence>
<dbReference type="SUPFAM" id="SSF53850">
    <property type="entry name" value="Periplasmic binding protein-like II"/>
    <property type="match status" value="1"/>
</dbReference>
<dbReference type="Proteomes" id="UP000239089">
    <property type="component" value="Unassembled WGS sequence"/>
</dbReference>
<proteinExistence type="inferred from homology"/>
<organism evidence="5 6">
    <name type="scientific">Rhodoblastus sphagnicola</name>
    <dbReference type="NCBI Taxonomy" id="333368"/>
    <lineage>
        <taxon>Bacteria</taxon>
        <taxon>Pseudomonadati</taxon>
        <taxon>Pseudomonadota</taxon>
        <taxon>Alphaproteobacteria</taxon>
        <taxon>Hyphomicrobiales</taxon>
        <taxon>Rhodoblastaceae</taxon>
        <taxon>Rhodoblastus</taxon>
    </lineage>
</organism>